<feature type="chain" id="PRO_5015629254" description="YpeB-like protein with protease inhibitory function" evidence="1">
    <location>
        <begin position="28"/>
        <end position="95"/>
    </location>
</feature>
<accession>A0A2T4ZH63</accession>
<proteinExistence type="predicted"/>
<comment type="caution">
    <text evidence="2">The sequence shown here is derived from an EMBL/GenBank/DDBJ whole genome shotgun (WGS) entry which is preliminary data.</text>
</comment>
<dbReference type="AlphaFoldDB" id="A0A2T4ZH63"/>
<dbReference type="OrthoDB" id="5951452at2"/>
<dbReference type="EMBL" id="PZZL01000002">
    <property type="protein sequence ID" value="PTM61254.1"/>
    <property type="molecule type" value="Genomic_DNA"/>
</dbReference>
<dbReference type="RefSeq" id="WP_108175464.1">
    <property type="nucleotide sequence ID" value="NZ_PZZL01000002.1"/>
</dbReference>
<dbReference type="Proteomes" id="UP000241808">
    <property type="component" value="Unassembled WGS sequence"/>
</dbReference>
<protein>
    <recommendedName>
        <fullName evidence="4">YpeB-like protein with protease inhibitory function</fullName>
    </recommendedName>
</protein>
<sequence length="95" mass="9811">MGACPATLRSLALLAALAAADPLPALADDLPARAATSEEVRMIALALKAEGFAPCTTLALADGRWSCRTTNAAGQAMDLSLSNLDFAVTRRTRVP</sequence>
<organism evidence="2 3">
    <name type="scientific">Phreatobacter oligotrophus</name>
    <dbReference type="NCBI Taxonomy" id="1122261"/>
    <lineage>
        <taxon>Bacteria</taxon>
        <taxon>Pseudomonadati</taxon>
        <taxon>Pseudomonadota</taxon>
        <taxon>Alphaproteobacteria</taxon>
        <taxon>Hyphomicrobiales</taxon>
        <taxon>Phreatobacteraceae</taxon>
        <taxon>Phreatobacter</taxon>
    </lineage>
</organism>
<keyword evidence="1" id="KW-0732">Signal</keyword>
<evidence type="ECO:0000256" key="1">
    <source>
        <dbReference type="SAM" id="SignalP"/>
    </source>
</evidence>
<gene>
    <name evidence="2" type="ORF">C8P69_102641</name>
</gene>
<evidence type="ECO:0000313" key="3">
    <source>
        <dbReference type="Proteomes" id="UP000241808"/>
    </source>
</evidence>
<evidence type="ECO:0008006" key="4">
    <source>
        <dbReference type="Google" id="ProtNLM"/>
    </source>
</evidence>
<evidence type="ECO:0000313" key="2">
    <source>
        <dbReference type="EMBL" id="PTM61254.1"/>
    </source>
</evidence>
<name>A0A2T4ZH63_9HYPH</name>
<feature type="signal peptide" evidence="1">
    <location>
        <begin position="1"/>
        <end position="27"/>
    </location>
</feature>
<keyword evidence="3" id="KW-1185">Reference proteome</keyword>
<reference evidence="2 3" key="1">
    <citation type="submission" date="2018-04" db="EMBL/GenBank/DDBJ databases">
        <title>Genomic Encyclopedia of Archaeal and Bacterial Type Strains, Phase II (KMG-II): from individual species to whole genera.</title>
        <authorList>
            <person name="Goeker M."/>
        </authorList>
    </citation>
    <scope>NUCLEOTIDE SEQUENCE [LARGE SCALE GENOMIC DNA]</scope>
    <source>
        <strain evidence="2 3">DSM 25521</strain>
    </source>
</reference>